<proteinExistence type="predicted"/>
<feature type="domain" description="KRAB" evidence="2">
    <location>
        <begin position="70"/>
        <end position="141"/>
    </location>
</feature>
<evidence type="ECO:0000313" key="3">
    <source>
        <dbReference type="Proteomes" id="UP001652624"/>
    </source>
</evidence>
<dbReference type="RefSeq" id="XP_060040644.1">
    <property type="nucleotide sequence ID" value="XM_060184661.1"/>
</dbReference>
<dbReference type="Proteomes" id="UP001652624">
    <property type="component" value="Unplaced"/>
</dbReference>
<evidence type="ECO:0000259" key="2">
    <source>
        <dbReference type="PROSITE" id="PS50805"/>
    </source>
</evidence>
<feature type="compositionally biased region" description="Low complexity" evidence="1">
    <location>
        <begin position="1"/>
        <end position="11"/>
    </location>
</feature>
<feature type="compositionally biased region" description="Low complexity" evidence="1">
    <location>
        <begin position="35"/>
        <end position="45"/>
    </location>
</feature>
<evidence type="ECO:0000256" key="1">
    <source>
        <dbReference type="SAM" id="MobiDB-lite"/>
    </source>
</evidence>
<dbReference type="PANTHER" id="PTHR23232:SF161">
    <property type="entry name" value="KRAB DOMAIN-CONTAINING PROTEIN"/>
    <property type="match status" value="1"/>
</dbReference>
<dbReference type="SUPFAM" id="SSF109640">
    <property type="entry name" value="KRAB domain (Kruppel-associated box)"/>
    <property type="match status" value="1"/>
</dbReference>
<dbReference type="InterPro" id="IPR001909">
    <property type="entry name" value="KRAB"/>
</dbReference>
<dbReference type="PANTHER" id="PTHR23232">
    <property type="entry name" value="KRAB DOMAIN C2H2 ZINC FINGER"/>
    <property type="match status" value="1"/>
</dbReference>
<organism evidence="3 4">
    <name type="scientific">Erinaceus europaeus</name>
    <name type="common">Western European hedgehog</name>
    <dbReference type="NCBI Taxonomy" id="9365"/>
    <lineage>
        <taxon>Eukaryota</taxon>
        <taxon>Metazoa</taxon>
        <taxon>Chordata</taxon>
        <taxon>Craniata</taxon>
        <taxon>Vertebrata</taxon>
        <taxon>Euteleostomi</taxon>
        <taxon>Mammalia</taxon>
        <taxon>Eutheria</taxon>
        <taxon>Laurasiatheria</taxon>
        <taxon>Eulipotyphla</taxon>
        <taxon>Erinaceidae</taxon>
        <taxon>Erinaceinae</taxon>
        <taxon>Erinaceus</taxon>
    </lineage>
</organism>
<dbReference type="Pfam" id="PF01352">
    <property type="entry name" value="KRAB"/>
    <property type="match status" value="1"/>
</dbReference>
<dbReference type="InterPro" id="IPR036051">
    <property type="entry name" value="KRAB_dom_sf"/>
</dbReference>
<accession>A0ABM3WVN9</accession>
<dbReference type="Gene3D" id="6.10.140.140">
    <property type="match status" value="1"/>
</dbReference>
<feature type="region of interest" description="Disordered" evidence="1">
    <location>
        <begin position="1"/>
        <end position="69"/>
    </location>
</feature>
<dbReference type="SMART" id="SM00349">
    <property type="entry name" value="KRAB"/>
    <property type="match status" value="1"/>
</dbReference>
<dbReference type="GeneID" id="103127272"/>
<evidence type="ECO:0000313" key="4">
    <source>
        <dbReference type="RefSeq" id="XP_060040644.1"/>
    </source>
</evidence>
<dbReference type="PROSITE" id="PS50805">
    <property type="entry name" value="KRAB"/>
    <property type="match status" value="1"/>
</dbReference>
<protein>
    <submittedName>
        <fullName evidence="4">Zinc finger protein 577-like isoform X10</fullName>
    </submittedName>
</protein>
<name>A0ABM3WVN9_ERIEU</name>
<gene>
    <name evidence="4" type="primary">LOC103127272</name>
</gene>
<keyword evidence="3" id="KW-1185">Reference proteome</keyword>
<dbReference type="CDD" id="cd07765">
    <property type="entry name" value="KRAB_A-box"/>
    <property type="match status" value="1"/>
</dbReference>
<dbReference type="InterPro" id="IPR050169">
    <property type="entry name" value="Krueppel_C2H2_ZnF"/>
</dbReference>
<reference evidence="4" key="1">
    <citation type="submission" date="2025-08" db="UniProtKB">
        <authorList>
            <consortium name="RefSeq"/>
        </authorList>
    </citation>
    <scope>IDENTIFICATION</scope>
</reference>
<sequence length="152" mass="15891">MTSRGAPANRSPRFRRRRGLTPAGRRPSGGGCPGPGSARGAPGPSERGRGGAGRVCAERPEGSLGEQGPLSFEDVAVDFSREEWQLLTPSQKALYRDTMLETHSNLVSVGGGAAEPGSLLCLEQGEPLWTLEGAAQSQSCAANLGWTLKKSC</sequence>